<dbReference type="EMBL" id="NMUH01003209">
    <property type="protein sequence ID" value="MQM04394.1"/>
    <property type="molecule type" value="Genomic_DNA"/>
</dbReference>
<keyword evidence="2" id="KW-0812">Transmembrane</keyword>
<evidence type="ECO:0000256" key="1">
    <source>
        <dbReference type="SAM" id="MobiDB-lite"/>
    </source>
</evidence>
<sequence length="78" mass="8647">MSDPESSHEVALVQWSLVVIALDFLSICSDVCVCMRNSRYHTRCSHFPLIYSAAKLEGRDTNPPSGVTKRDPKKPALA</sequence>
<keyword evidence="2" id="KW-0472">Membrane</keyword>
<proteinExistence type="predicted"/>
<name>A0A843WK26_COLES</name>
<protein>
    <submittedName>
        <fullName evidence="3">Uncharacterized protein</fullName>
    </submittedName>
</protein>
<organism evidence="3 4">
    <name type="scientific">Colocasia esculenta</name>
    <name type="common">Wild taro</name>
    <name type="synonym">Arum esculentum</name>
    <dbReference type="NCBI Taxonomy" id="4460"/>
    <lineage>
        <taxon>Eukaryota</taxon>
        <taxon>Viridiplantae</taxon>
        <taxon>Streptophyta</taxon>
        <taxon>Embryophyta</taxon>
        <taxon>Tracheophyta</taxon>
        <taxon>Spermatophyta</taxon>
        <taxon>Magnoliopsida</taxon>
        <taxon>Liliopsida</taxon>
        <taxon>Araceae</taxon>
        <taxon>Aroideae</taxon>
        <taxon>Colocasieae</taxon>
        <taxon>Colocasia</taxon>
    </lineage>
</organism>
<dbReference type="AlphaFoldDB" id="A0A843WK26"/>
<feature type="compositionally biased region" description="Basic and acidic residues" evidence="1">
    <location>
        <begin position="68"/>
        <end position="78"/>
    </location>
</feature>
<feature type="transmembrane region" description="Helical" evidence="2">
    <location>
        <begin position="12"/>
        <end position="33"/>
    </location>
</feature>
<evidence type="ECO:0000313" key="4">
    <source>
        <dbReference type="Proteomes" id="UP000652761"/>
    </source>
</evidence>
<evidence type="ECO:0000256" key="2">
    <source>
        <dbReference type="SAM" id="Phobius"/>
    </source>
</evidence>
<evidence type="ECO:0000313" key="3">
    <source>
        <dbReference type="EMBL" id="MQM04394.1"/>
    </source>
</evidence>
<feature type="region of interest" description="Disordered" evidence="1">
    <location>
        <begin position="57"/>
        <end position="78"/>
    </location>
</feature>
<reference evidence="3" key="1">
    <citation type="submission" date="2017-07" db="EMBL/GenBank/DDBJ databases">
        <title>Taro Niue Genome Assembly and Annotation.</title>
        <authorList>
            <person name="Atibalentja N."/>
            <person name="Keating K."/>
            <person name="Fields C.J."/>
        </authorList>
    </citation>
    <scope>NUCLEOTIDE SEQUENCE</scope>
    <source>
        <strain evidence="3">Niue_2</strain>
        <tissue evidence="3">Leaf</tissue>
    </source>
</reference>
<dbReference type="Proteomes" id="UP000652761">
    <property type="component" value="Unassembled WGS sequence"/>
</dbReference>
<accession>A0A843WK26</accession>
<keyword evidence="4" id="KW-1185">Reference proteome</keyword>
<comment type="caution">
    <text evidence="3">The sequence shown here is derived from an EMBL/GenBank/DDBJ whole genome shotgun (WGS) entry which is preliminary data.</text>
</comment>
<gene>
    <name evidence="3" type="ORF">Taro_037191</name>
</gene>
<feature type="non-terminal residue" evidence="3">
    <location>
        <position position="1"/>
    </location>
</feature>
<keyword evidence="2" id="KW-1133">Transmembrane helix</keyword>